<keyword evidence="3" id="KW-0862">Zinc</keyword>
<dbReference type="PANTHER" id="PTHR10237:SF14">
    <property type="entry name" value="MYND-TYPE DOMAIN-CONTAINING PROTEIN"/>
    <property type="match status" value="1"/>
</dbReference>
<dbReference type="Gene3D" id="6.10.140.2220">
    <property type="match status" value="1"/>
</dbReference>
<dbReference type="PANTHER" id="PTHR10237">
    <property type="entry name" value="DEFORMED EPIDERMAL AUTOREGULATORY FACTOR 1 HOMOLOG SUPPRESSIN"/>
    <property type="match status" value="1"/>
</dbReference>
<keyword evidence="7" id="KW-1185">Reference proteome</keyword>
<gene>
    <name evidence="6" type="ORF">ElyMa_003799900</name>
</gene>
<evidence type="ECO:0000256" key="3">
    <source>
        <dbReference type="ARBA" id="ARBA00022833"/>
    </source>
</evidence>
<evidence type="ECO:0000313" key="6">
    <source>
        <dbReference type="EMBL" id="GFR70956.1"/>
    </source>
</evidence>
<dbReference type="SUPFAM" id="SSF144232">
    <property type="entry name" value="HIT/MYND zinc finger-like"/>
    <property type="match status" value="1"/>
</dbReference>
<dbReference type="EMBL" id="BMAT01007764">
    <property type="protein sequence ID" value="GFR70956.1"/>
    <property type="molecule type" value="Genomic_DNA"/>
</dbReference>
<comment type="caution">
    <text evidence="6">The sequence shown here is derived from an EMBL/GenBank/DDBJ whole genome shotgun (WGS) entry which is preliminary data.</text>
</comment>
<evidence type="ECO:0000256" key="4">
    <source>
        <dbReference type="PROSITE-ProRule" id="PRU00134"/>
    </source>
</evidence>
<keyword evidence="1" id="KW-0479">Metal-binding</keyword>
<protein>
    <submittedName>
        <fullName evidence="6">MYND finger</fullName>
    </submittedName>
</protein>
<evidence type="ECO:0000256" key="1">
    <source>
        <dbReference type="ARBA" id="ARBA00022723"/>
    </source>
</evidence>
<evidence type="ECO:0000259" key="5">
    <source>
        <dbReference type="PROSITE" id="PS50865"/>
    </source>
</evidence>
<dbReference type="GO" id="GO:0005634">
    <property type="term" value="C:nucleus"/>
    <property type="evidence" value="ECO:0007669"/>
    <property type="project" value="TreeGrafter"/>
</dbReference>
<proteinExistence type="predicted"/>
<keyword evidence="2 4" id="KW-0863">Zinc-finger</keyword>
<dbReference type="GO" id="GO:0000981">
    <property type="term" value="F:DNA-binding transcription factor activity, RNA polymerase II-specific"/>
    <property type="evidence" value="ECO:0007669"/>
    <property type="project" value="TreeGrafter"/>
</dbReference>
<dbReference type="Pfam" id="PF01753">
    <property type="entry name" value="zf-MYND"/>
    <property type="match status" value="1"/>
</dbReference>
<evidence type="ECO:0000313" key="7">
    <source>
        <dbReference type="Proteomes" id="UP000762676"/>
    </source>
</evidence>
<dbReference type="Proteomes" id="UP000762676">
    <property type="component" value="Unassembled WGS sequence"/>
</dbReference>
<dbReference type="InterPro" id="IPR024119">
    <property type="entry name" value="TF_DEAF-1"/>
</dbReference>
<dbReference type="GO" id="GO:0008270">
    <property type="term" value="F:zinc ion binding"/>
    <property type="evidence" value="ECO:0007669"/>
    <property type="project" value="UniProtKB-KW"/>
</dbReference>
<evidence type="ECO:0000256" key="2">
    <source>
        <dbReference type="ARBA" id="ARBA00022771"/>
    </source>
</evidence>
<dbReference type="PROSITE" id="PS01360">
    <property type="entry name" value="ZF_MYND_1"/>
    <property type="match status" value="1"/>
</dbReference>
<dbReference type="InterPro" id="IPR002893">
    <property type="entry name" value="Znf_MYND"/>
</dbReference>
<reference evidence="6 7" key="1">
    <citation type="journal article" date="2021" name="Elife">
        <title>Chloroplast acquisition without the gene transfer in kleptoplastic sea slugs, Plakobranchus ocellatus.</title>
        <authorList>
            <person name="Maeda T."/>
            <person name="Takahashi S."/>
            <person name="Yoshida T."/>
            <person name="Shimamura S."/>
            <person name="Takaki Y."/>
            <person name="Nagai Y."/>
            <person name="Toyoda A."/>
            <person name="Suzuki Y."/>
            <person name="Arimoto A."/>
            <person name="Ishii H."/>
            <person name="Satoh N."/>
            <person name="Nishiyama T."/>
            <person name="Hasebe M."/>
            <person name="Maruyama T."/>
            <person name="Minagawa J."/>
            <person name="Obokata J."/>
            <person name="Shigenobu S."/>
        </authorList>
    </citation>
    <scope>NUCLEOTIDE SEQUENCE [LARGE SCALE GENOMIC DNA]</scope>
</reference>
<organism evidence="6 7">
    <name type="scientific">Elysia marginata</name>
    <dbReference type="NCBI Taxonomy" id="1093978"/>
    <lineage>
        <taxon>Eukaryota</taxon>
        <taxon>Metazoa</taxon>
        <taxon>Spiralia</taxon>
        <taxon>Lophotrochozoa</taxon>
        <taxon>Mollusca</taxon>
        <taxon>Gastropoda</taxon>
        <taxon>Heterobranchia</taxon>
        <taxon>Euthyneura</taxon>
        <taxon>Panpulmonata</taxon>
        <taxon>Sacoglossa</taxon>
        <taxon>Placobranchoidea</taxon>
        <taxon>Plakobranchidae</taxon>
        <taxon>Elysia</taxon>
    </lineage>
</organism>
<accession>A0AAV4FF14</accession>
<feature type="domain" description="MYND-type" evidence="5">
    <location>
        <begin position="27"/>
        <end position="66"/>
    </location>
</feature>
<sequence length="247" mass="28195">MPIASCTDGDKVKRVEGDVMSEPSTVCNFCGKTSTEPLKRCSRCLAVSYCSKQCQRDDFKDHKSFCHRCHRLDIARARVYPAVRFFHDLQHGKDYKVLLRDMPTEEEYQRGAWCNLVVEILGQLPHCFRFSCLVRDLSGQVTRIIFHDESNVYVHPSLDKGQPSSHGLASSFVPGHFLLLVGVHWRFFKDGLAGIRINDLASVYLIDMSGHAMSPEYRREVENTVADYDCSPQMGNFTDMMRALLYT</sequence>
<dbReference type="AlphaFoldDB" id="A0AAV4FF14"/>
<name>A0AAV4FF14_9GAST</name>
<dbReference type="PROSITE" id="PS50865">
    <property type="entry name" value="ZF_MYND_2"/>
    <property type="match status" value="1"/>
</dbReference>